<dbReference type="AlphaFoldDB" id="A0A645IAB3"/>
<protein>
    <submittedName>
        <fullName evidence="1">Uncharacterized protein</fullName>
    </submittedName>
</protein>
<organism evidence="1">
    <name type="scientific">bioreactor metagenome</name>
    <dbReference type="NCBI Taxonomy" id="1076179"/>
    <lineage>
        <taxon>unclassified sequences</taxon>
        <taxon>metagenomes</taxon>
        <taxon>ecological metagenomes</taxon>
    </lineage>
</organism>
<evidence type="ECO:0000313" key="1">
    <source>
        <dbReference type="EMBL" id="MPN47742.1"/>
    </source>
</evidence>
<sequence length="56" mass="5871">MIELKVCIVFQHDQSPLTSNGYVFKGPAVLDVQGISTEIQGDATVGFKAADAAVCS</sequence>
<accession>A0A645IAB3</accession>
<comment type="caution">
    <text evidence="1">The sequence shown here is derived from an EMBL/GenBank/DDBJ whole genome shotgun (WGS) entry which is preliminary data.</text>
</comment>
<dbReference type="EMBL" id="VSSQ01109461">
    <property type="protein sequence ID" value="MPN47742.1"/>
    <property type="molecule type" value="Genomic_DNA"/>
</dbReference>
<reference evidence="1" key="1">
    <citation type="submission" date="2019-08" db="EMBL/GenBank/DDBJ databases">
        <authorList>
            <person name="Kucharzyk K."/>
            <person name="Murdoch R.W."/>
            <person name="Higgins S."/>
            <person name="Loffler F."/>
        </authorList>
    </citation>
    <scope>NUCLEOTIDE SEQUENCE</scope>
</reference>
<gene>
    <name evidence="1" type="ORF">SDC9_195346</name>
</gene>
<name>A0A645IAB3_9ZZZZ</name>
<proteinExistence type="predicted"/>